<dbReference type="Proteomes" id="UP000236291">
    <property type="component" value="Unassembled WGS sequence"/>
</dbReference>
<feature type="non-terminal residue" evidence="1">
    <location>
        <position position="49"/>
    </location>
</feature>
<reference evidence="1 2" key="2">
    <citation type="journal article" date="2017" name="Front. Plant Sci.">
        <title>Gene Classification and Mining of Molecular Markers Useful in Red Clover (Trifolium pratense) Breeding.</title>
        <authorList>
            <person name="Istvanek J."/>
            <person name="Dluhosova J."/>
            <person name="Dluhos P."/>
            <person name="Patkova L."/>
            <person name="Nedelnik J."/>
            <person name="Repkova J."/>
        </authorList>
    </citation>
    <scope>NUCLEOTIDE SEQUENCE [LARGE SCALE GENOMIC DNA]</scope>
    <source>
        <strain evidence="2">cv. Tatra</strain>
        <tissue evidence="1">Young leaves</tissue>
    </source>
</reference>
<proteinExistence type="predicted"/>
<sequence length="49" mass="5409">MLGLCKAQQTSRAINLIEGIAYEGLAEEALELFNELCYKGFLKNSSAEK</sequence>
<organism evidence="1 2">
    <name type="scientific">Trifolium pratense</name>
    <name type="common">Red clover</name>
    <dbReference type="NCBI Taxonomy" id="57577"/>
    <lineage>
        <taxon>Eukaryota</taxon>
        <taxon>Viridiplantae</taxon>
        <taxon>Streptophyta</taxon>
        <taxon>Embryophyta</taxon>
        <taxon>Tracheophyta</taxon>
        <taxon>Spermatophyta</taxon>
        <taxon>Magnoliopsida</taxon>
        <taxon>eudicotyledons</taxon>
        <taxon>Gunneridae</taxon>
        <taxon>Pentapetalae</taxon>
        <taxon>rosids</taxon>
        <taxon>fabids</taxon>
        <taxon>Fabales</taxon>
        <taxon>Fabaceae</taxon>
        <taxon>Papilionoideae</taxon>
        <taxon>50 kb inversion clade</taxon>
        <taxon>NPAAA clade</taxon>
        <taxon>Hologalegina</taxon>
        <taxon>IRL clade</taxon>
        <taxon>Trifolieae</taxon>
        <taxon>Trifolium</taxon>
    </lineage>
</organism>
<evidence type="ECO:0000313" key="2">
    <source>
        <dbReference type="Proteomes" id="UP000236291"/>
    </source>
</evidence>
<gene>
    <name evidence="1" type="ORF">L195_g064660</name>
</gene>
<dbReference type="EMBL" id="ASHM01260793">
    <property type="protein sequence ID" value="PNX69941.1"/>
    <property type="molecule type" value="Genomic_DNA"/>
</dbReference>
<name>A0A2K3KUH6_TRIPR</name>
<dbReference type="AlphaFoldDB" id="A0A2K3KUH6"/>
<evidence type="ECO:0000313" key="1">
    <source>
        <dbReference type="EMBL" id="PNX69941.1"/>
    </source>
</evidence>
<dbReference type="STRING" id="57577.A0A2K3KUH6"/>
<accession>A0A2K3KUH6</accession>
<reference evidence="1 2" key="1">
    <citation type="journal article" date="2014" name="Am. J. Bot.">
        <title>Genome assembly and annotation for red clover (Trifolium pratense; Fabaceae).</title>
        <authorList>
            <person name="Istvanek J."/>
            <person name="Jaros M."/>
            <person name="Krenek A."/>
            <person name="Repkova J."/>
        </authorList>
    </citation>
    <scope>NUCLEOTIDE SEQUENCE [LARGE SCALE GENOMIC DNA]</scope>
    <source>
        <strain evidence="2">cv. Tatra</strain>
        <tissue evidence="1">Young leaves</tissue>
    </source>
</reference>
<comment type="caution">
    <text evidence="1">The sequence shown here is derived from an EMBL/GenBank/DDBJ whole genome shotgun (WGS) entry which is preliminary data.</text>
</comment>
<protein>
    <submittedName>
        <fullName evidence="1">Uncharacterized protein</fullName>
    </submittedName>
</protein>